<name>A0ABN6C7A7_9ACTN</name>
<dbReference type="SUPFAM" id="SSF55729">
    <property type="entry name" value="Acyl-CoA N-acyltransferases (Nat)"/>
    <property type="match status" value="1"/>
</dbReference>
<evidence type="ECO:0000256" key="1">
    <source>
        <dbReference type="SAM" id="MobiDB-lite"/>
    </source>
</evidence>
<organism evidence="3 4">
    <name type="scientific">Actinoplanes ianthinogenes</name>
    <dbReference type="NCBI Taxonomy" id="122358"/>
    <lineage>
        <taxon>Bacteria</taxon>
        <taxon>Bacillati</taxon>
        <taxon>Actinomycetota</taxon>
        <taxon>Actinomycetes</taxon>
        <taxon>Micromonosporales</taxon>
        <taxon>Micromonosporaceae</taxon>
        <taxon>Actinoplanes</taxon>
    </lineage>
</organism>
<evidence type="ECO:0000313" key="4">
    <source>
        <dbReference type="Proteomes" id="UP000676967"/>
    </source>
</evidence>
<dbReference type="Proteomes" id="UP000676967">
    <property type="component" value="Chromosome"/>
</dbReference>
<gene>
    <name evidence="3" type="ORF">Aiant_18040</name>
</gene>
<keyword evidence="4" id="KW-1185">Reference proteome</keyword>
<feature type="compositionally biased region" description="Basic and acidic residues" evidence="1">
    <location>
        <begin position="7"/>
        <end position="32"/>
    </location>
</feature>
<dbReference type="Gene3D" id="3.40.630.30">
    <property type="match status" value="1"/>
</dbReference>
<feature type="compositionally biased region" description="Basic and acidic residues" evidence="1">
    <location>
        <begin position="118"/>
        <end position="127"/>
    </location>
</feature>
<feature type="region of interest" description="Disordered" evidence="1">
    <location>
        <begin position="1"/>
        <end position="127"/>
    </location>
</feature>
<proteinExistence type="predicted"/>
<reference evidence="3 4" key="1">
    <citation type="submission" date="2020-08" db="EMBL/GenBank/DDBJ databases">
        <title>Whole genome shotgun sequence of Actinoplanes ianthinogenes NBRC 13996.</title>
        <authorList>
            <person name="Komaki H."/>
            <person name="Tamura T."/>
        </authorList>
    </citation>
    <scope>NUCLEOTIDE SEQUENCE [LARGE SCALE GENOMIC DNA]</scope>
    <source>
        <strain evidence="3 4">NBRC 13996</strain>
    </source>
</reference>
<dbReference type="PROSITE" id="PS51186">
    <property type="entry name" value="GNAT"/>
    <property type="match status" value="1"/>
</dbReference>
<feature type="compositionally biased region" description="Basic and acidic residues" evidence="1">
    <location>
        <begin position="40"/>
        <end position="54"/>
    </location>
</feature>
<dbReference type="EMBL" id="AP023356">
    <property type="protein sequence ID" value="BCJ41147.1"/>
    <property type="molecule type" value="Genomic_DNA"/>
</dbReference>
<protein>
    <recommendedName>
        <fullName evidence="2">N-acetyltransferase domain-containing protein</fullName>
    </recommendedName>
</protein>
<evidence type="ECO:0000313" key="3">
    <source>
        <dbReference type="EMBL" id="BCJ41147.1"/>
    </source>
</evidence>
<sequence>MTRKPQHPTDRDSSAPRHPTDRDGPELRRFADRGGSAPRRAADRDGAELRRVADRGGSVPRRAADRDGVELPLPTDRDGPQSRRFADRDSSAPRQAADRDRPELRRVADRGGSAPRQAADRDRPELRRVADRDWPGIVALEARTYAAKGVSEDPDVLRTRMNPATSYVLADGPEIAGYLLALPYPDRRSPDLAHPETTRHVSSNLHLHDLAIAPGRRRAGLGARLVRRLLTEAATQGYTSVSLVALGEAAGFWQSQGFRPRPDVTPPAAYGPATYLTRRL</sequence>
<evidence type="ECO:0000259" key="2">
    <source>
        <dbReference type="PROSITE" id="PS51186"/>
    </source>
</evidence>
<dbReference type="InterPro" id="IPR016181">
    <property type="entry name" value="Acyl_CoA_acyltransferase"/>
</dbReference>
<feature type="compositionally biased region" description="Basic and acidic residues" evidence="1">
    <location>
        <begin position="62"/>
        <end position="109"/>
    </location>
</feature>
<feature type="domain" description="N-acetyltransferase" evidence="2">
    <location>
        <begin position="124"/>
        <end position="280"/>
    </location>
</feature>
<accession>A0ABN6C7A7</accession>
<dbReference type="InterPro" id="IPR000182">
    <property type="entry name" value="GNAT_dom"/>
</dbReference>
<dbReference type="Pfam" id="PF00583">
    <property type="entry name" value="Acetyltransf_1"/>
    <property type="match status" value="1"/>
</dbReference>